<accession>A0A5C6TDT0</accession>
<name>A0A5C6TDT0_FUSOC</name>
<dbReference type="Proteomes" id="UP000321331">
    <property type="component" value="Unassembled WGS sequence"/>
</dbReference>
<dbReference type="Gene3D" id="1.20.1050.10">
    <property type="match status" value="1"/>
</dbReference>
<feature type="domain" description="GST N-terminal" evidence="6">
    <location>
        <begin position="52"/>
        <end position="139"/>
    </location>
</feature>
<evidence type="ECO:0000259" key="5">
    <source>
        <dbReference type="PROSITE" id="PS50048"/>
    </source>
</evidence>
<dbReference type="PROSITE" id="PS00463">
    <property type="entry name" value="ZN2_CY6_FUNGAL_1"/>
    <property type="match status" value="1"/>
</dbReference>
<dbReference type="InterPro" id="IPR010987">
    <property type="entry name" value="Glutathione-S-Trfase_C-like"/>
</dbReference>
<evidence type="ECO:0000256" key="4">
    <source>
        <dbReference type="SAM" id="MobiDB-lite"/>
    </source>
</evidence>
<dbReference type="InterPro" id="IPR001138">
    <property type="entry name" value="Zn2Cys6_DnaBD"/>
</dbReference>
<dbReference type="PANTHER" id="PTHR46910:SF13">
    <property type="entry name" value="SPECIFIC TRANSCRIPTION FACTOR, PUTATIVE (AFU_ORTHOLOGUE AFUA_4G06190)-RELATED"/>
    <property type="match status" value="1"/>
</dbReference>
<feature type="domain" description="Zn(2)-C6 fungal-type" evidence="5">
    <location>
        <begin position="318"/>
        <end position="347"/>
    </location>
</feature>
<protein>
    <recommendedName>
        <fullName evidence="10">Zn(2)-C6 fungal-type domain-containing protein</fullName>
    </recommendedName>
</protein>
<dbReference type="InterPro" id="IPR004046">
    <property type="entry name" value="GST_C"/>
</dbReference>
<dbReference type="GO" id="GO:0006351">
    <property type="term" value="P:DNA-templated transcription"/>
    <property type="evidence" value="ECO:0007669"/>
    <property type="project" value="InterPro"/>
</dbReference>
<evidence type="ECO:0000313" key="9">
    <source>
        <dbReference type="Proteomes" id="UP000321331"/>
    </source>
</evidence>
<dbReference type="PROSITE" id="PS50405">
    <property type="entry name" value="GST_CTER"/>
    <property type="match status" value="1"/>
</dbReference>
<comment type="caution">
    <text evidence="8">The sequence shown here is derived from an EMBL/GenBank/DDBJ whole genome shotgun (WGS) entry which is preliminary data.</text>
</comment>
<proteinExistence type="inferred from homology"/>
<dbReference type="SUPFAM" id="SSF57701">
    <property type="entry name" value="Zn2/Cys6 DNA-binding domain"/>
    <property type="match status" value="1"/>
</dbReference>
<dbReference type="InterPro" id="IPR036282">
    <property type="entry name" value="Glutathione-S-Trfase_C_sf"/>
</dbReference>
<evidence type="ECO:0000259" key="7">
    <source>
        <dbReference type="PROSITE" id="PS50405"/>
    </source>
</evidence>
<dbReference type="PANTHER" id="PTHR46910">
    <property type="entry name" value="TRANSCRIPTION FACTOR PDR1"/>
    <property type="match status" value="1"/>
</dbReference>
<dbReference type="CDD" id="cd12148">
    <property type="entry name" value="fungal_TF_MHR"/>
    <property type="match status" value="1"/>
</dbReference>
<keyword evidence="2" id="KW-0479">Metal-binding</keyword>
<dbReference type="PROSITE" id="PS50048">
    <property type="entry name" value="ZN2_CY6_FUNGAL_2"/>
    <property type="match status" value="1"/>
</dbReference>
<dbReference type="InterPro" id="IPR007219">
    <property type="entry name" value="XnlR_reg_dom"/>
</dbReference>
<dbReference type="SFLD" id="SFLDS00019">
    <property type="entry name" value="Glutathione_Transferase_(cytos"/>
    <property type="match status" value="1"/>
</dbReference>
<evidence type="ECO:0000256" key="1">
    <source>
        <dbReference type="ARBA" id="ARBA00007409"/>
    </source>
</evidence>
<dbReference type="CDD" id="cd00067">
    <property type="entry name" value="GAL4"/>
    <property type="match status" value="1"/>
</dbReference>
<dbReference type="InterPro" id="IPR004045">
    <property type="entry name" value="Glutathione_S-Trfase_N"/>
</dbReference>
<comment type="similarity">
    <text evidence="1">Belongs to the GST superfamily.</text>
</comment>
<dbReference type="AlphaFoldDB" id="A0A5C6TDT0"/>
<sequence>MRLSETRNLGWRKYRAKQRQEMSLAENKTQNIAYLLPSHFTLTQPDCFQMDRKFVLYGDYVSPYTITAAHVLLEKGLTWEYRHIEIFKFVTRTPEHRKLHPFGKVPILDVLDGRGETHLRICESRAIARYIAAAYCNQGNSLMPDISDVEAVALFEEAASMEVCYFSPVAWKYCGDIIVKPVLGFPRVDKKTLEDIWNELNGAMKTLDGILSGREYLAGESFTLVDIWTMPWVSQLIDLKEADVLFSELPHLRDWWERVSLRPAWKEACALMDKAMEGMRPNSANVMSQPVDTRNDVSDTQRFTRGGRRKRNEYALVACMLCKSRKVKCDGQWPCQRCTKRGVECSYPRRGNIPSMSPIPTEMSLEMGYSPSTEDGATPRISVTSGGATSSEASRLPARTSNSLSASLQSPAATDRSPTARRSSFVDTFSLARSCLETNGIVDQAEKDVQGPASKPCLTLEQSLASASDDCLESILELGYDKARQLFITFAETIYPVYPCVDLHSTEPVLDAVFGRSAHHAAQLPSVNLNKVDIIKALLGLTLLVENDSTSPLARHLQRYVDWSVEKLVMGKGPDPEDVVMATLMSLYFFHKSEHMRAWRLISLASRTCFELGLHQAPEEVQKTVEIPGSFSPRELFCCVYVLDRTFSFATDLPHTTKDEDIDEKCFDLGTSAPFLVVTMEYTRLNSEIIGLLKPSTKSVAEGRQHKEYLDYKVQRLRDQFRDLTAAARSTPLPSKPWDPLQNEVLMNDLETFLEVRICHARILLRKPLLHSYKGDREKTAAAAVCIQCAKATIFLCSGVINKAVPLKCLRSSYEYFTVSSLAIILLVVSQDPETYGPESRDAFQEAIRILQVSKCRNFASGNLCFTFEQLIRIGERLHMPKDSNTPLLQDFGDIDMGQLLVDPQCVGSDSG</sequence>
<dbReference type="SMART" id="SM00066">
    <property type="entry name" value="GAL4"/>
    <property type="match status" value="1"/>
</dbReference>
<dbReference type="EMBL" id="VMNF01000005">
    <property type="protein sequence ID" value="TXC08248.1"/>
    <property type="molecule type" value="Genomic_DNA"/>
</dbReference>
<gene>
    <name evidence="8" type="ORF">FocTR4_00004230</name>
</gene>
<dbReference type="Gene3D" id="4.10.240.10">
    <property type="entry name" value="Zn(2)-C6 fungal-type DNA-binding domain"/>
    <property type="match status" value="1"/>
</dbReference>
<evidence type="ECO:0000313" key="8">
    <source>
        <dbReference type="EMBL" id="TXC08248.1"/>
    </source>
</evidence>
<evidence type="ECO:0000256" key="2">
    <source>
        <dbReference type="ARBA" id="ARBA00022723"/>
    </source>
</evidence>
<dbReference type="SFLD" id="SFLDG00358">
    <property type="entry name" value="Main_(cytGST)"/>
    <property type="match status" value="1"/>
</dbReference>
<feature type="compositionally biased region" description="Polar residues" evidence="4">
    <location>
        <begin position="370"/>
        <end position="421"/>
    </location>
</feature>
<dbReference type="Pfam" id="PF00043">
    <property type="entry name" value="GST_C"/>
    <property type="match status" value="1"/>
</dbReference>
<dbReference type="Pfam" id="PF13417">
    <property type="entry name" value="GST_N_3"/>
    <property type="match status" value="1"/>
</dbReference>
<reference evidence="8 9" key="1">
    <citation type="submission" date="2019-07" db="EMBL/GenBank/DDBJ databases">
        <title>The First High-Quality Draft Genome Sequence of the Causal Agent of the Current Panama Disease Epidemic.</title>
        <authorList>
            <person name="Warmington R.J."/>
            <person name="Kay W."/>
            <person name="Jeffries A."/>
            <person name="Bebber D."/>
            <person name="Moore K."/>
            <person name="Studholme D.J."/>
        </authorList>
    </citation>
    <scope>NUCLEOTIDE SEQUENCE [LARGE SCALE GENOMIC DNA]</scope>
    <source>
        <strain evidence="8 9">TR4</strain>
    </source>
</reference>
<dbReference type="SUPFAM" id="SSF52833">
    <property type="entry name" value="Thioredoxin-like"/>
    <property type="match status" value="1"/>
</dbReference>
<dbReference type="GO" id="GO:0008270">
    <property type="term" value="F:zinc ion binding"/>
    <property type="evidence" value="ECO:0007669"/>
    <property type="project" value="InterPro"/>
</dbReference>
<keyword evidence="3" id="KW-0539">Nucleus</keyword>
<dbReference type="Pfam" id="PF00172">
    <property type="entry name" value="Zn_clus"/>
    <property type="match status" value="1"/>
</dbReference>
<evidence type="ECO:0000256" key="3">
    <source>
        <dbReference type="ARBA" id="ARBA00023242"/>
    </source>
</evidence>
<dbReference type="PROSITE" id="PS50404">
    <property type="entry name" value="GST_NTER"/>
    <property type="match status" value="1"/>
</dbReference>
<dbReference type="InterPro" id="IPR036249">
    <property type="entry name" value="Thioredoxin-like_sf"/>
</dbReference>
<dbReference type="InterPro" id="IPR050987">
    <property type="entry name" value="AtrR-like"/>
</dbReference>
<dbReference type="SUPFAM" id="SSF47616">
    <property type="entry name" value="GST C-terminal domain-like"/>
    <property type="match status" value="1"/>
</dbReference>
<dbReference type="Gene3D" id="3.40.30.10">
    <property type="entry name" value="Glutaredoxin"/>
    <property type="match status" value="1"/>
</dbReference>
<organism evidence="8 9">
    <name type="scientific">Fusarium oxysporum f. sp. cubense</name>
    <dbReference type="NCBI Taxonomy" id="61366"/>
    <lineage>
        <taxon>Eukaryota</taxon>
        <taxon>Fungi</taxon>
        <taxon>Dikarya</taxon>
        <taxon>Ascomycota</taxon>
        <taxon>Pezizomycotina</taxon>
        <taxon>Sordariomycetes</taxon>
        <taxon>Hypocreomycetidae</taxon>
        <taxon>Hypocreales</taxon>
        <taxon>Nectriaceae</taxon>
        <taxon>Fusarium</taxon>
        <taxon>Fusarium oxysporum species complex</taxon>
    </lineage>
</organism>
<feature type="domain" description="GST C-terminal" evidence="7">
    <location>
        <begin position="148"/>
        <end position="282"/>
    </location>
</feature>
<evidence type="ECO:0008006" key="10">
    <source>
        <dbReference type="Google" id="ProtNLM"/>
    </source>
</evidence>
<dbReference type="SMART" id="SM00906">
    <property type="entry name" value="Fungal_trans"/>
    <property type="match status" value="1"/>
</dbReference>
<dbReference type="InterPro" id="IPR036864">
    <property type="entry name" value="Zn2-C6_fun-type_DNA-bd_sf"/>
</dbReference>
<evidence type="ECO:0000259" key="6">
    <source>
        <dbReference type="PROSITE" id="PS50404"/>
    </source>
</evidence>
<dbReference type="GO" id="GO:0003677">
    <property type="term" value="F:DNA binding"/>
    <property type="evidence" value="ECO:0007669"/>
    <property type="project" value="InterPro"/>
</dbReference>
<feature type="region of interest" description="Disordered" evidence="4">
    <location>
        <begin position="356"/>
        <end position="421"/>
    </location>
</feature>
<dbReference type="Pfam" id="PF04082">
    <property type="entry name" value="Fungal_trans"/>
    <property type="match status" value="1"/>
</dbReference>
<dbReference type="GO" id="GO:0000981">
    <property type="term" value="F:DNA-binding transcription factor activity, RNA polymerase II-specific"/>
    <property type="evidence" value="ECO:0007669"/>
    <property type="project" value="InterPro"/>
</dbReference>
<dbReference type="InterPro" id="IPR040079">
    <property type="entry name" value="Glutathione_S-Trfase"/>
</dbReference>